<keyword evidence="3" id="KW-0677">Repeat</keyword>
<dbReference type="SMART" id="SM00322">
    <property type="entry name" value="KH"/>
    <property type="match status" value="14"/>
</dbReference>
<dbReference type="CDD" id="cd22409">
    <property type="entry name" value="KH-I_Vigilin_rpt5"/>
    <property type="match status" value="1"/>
</dbReference>
<feature type="compositionally biased region" description="Basic and acidic residues" evidence="7">
    <location>
        <begin position="1175"/>
        <end position="1193"/>
    </location>
</feature>
<dbReference type="AlphaFoldDB" id="E4XP36"/>
<evidence type="ECO:0000256" key="1">
    <source>
        <dbReference type="ARBA" id="ARBA00004496"/>
    </source>
</evidence>
<evidence type="ECO:0000313" key="9">
    <source>
        <dbReference type="EMBL" id="CBY11624.1"/>
    </source>
</evidence>
<protein>
    <recommendedName>
        <fullName evidence="8">K Homology domain-containing protein</fullName>
    </recommendedName>
</protein>
<dbReference type="Pfam" id="PF24668">
    <property type="entry name" value="KH_Vigilin"/>
    <property type="match status" value="1"/>
</dbReference>
<evidence type="ECO:0000313" key="10">
    <source>
        <dbReference type="Proteomes" id="UP000001307"/>
    </source>
</evidence>
<dbReference type="InterPro" id="IPR057778">
    <property type="entry name" value="KH_Vigilin_N"/>
</dbReference>
<evidence type="ECO:0000256" key="4">
    <source>
        <dbReference type="ARBA" id="ARBA00022884"/>
    </source>
</evidence>
<keyword evidence="10" id="KW-1185">Reference proteome</keyword>
<feature type="domain" description="K Homology" evidence="8">
    <location>
        <begin position="870"/>
        <end position="940"/>
    </location>
</feature>
<feature type="domain" description="K Homology" evidence="8">
    <location>
        <begin position="720"/>
        <end position="789"/>
    </location>
</feature>
<feature type="domain" description="K Homology" evidence="8">
    <location>
        <begin position="214"/>
        <end position="283"/>
    </location>
</feature>
<feature type="domain" description="K Homology" evidence="8">
    <location>
        <begin position="578"/>
        <end position="646"/>
    </location>
</feature>
<feature type="domain" description="K Homology" evidence="8">
    <location>
        <begin position="941"/>
        <end position="1011"/>
    </location>
</feature>
<dbReference type="InterPro" id="IPR004088">
    <property type="entry name" value="KH_dom_type_1"/>
</dbReference>
<feature type="domain" description="K Homology" evidence="8">
    <location>
        <begin position="1023"/>
        <end position="1094"/>
    </location>
</feature>
<keyword evidence="6" id="KW-0175">Coiled coil</keyword>
<dbReference type="PANTHER" id="PTHR10627">
    <property type="entry name" value="SCP160"/>
    <property type="match status" value="1"/>
</dbReference>
<name>E4XP36_OIKDI</name>
<gene>
    <name evidence="9" type="ORF">GSOID_T00016797001</name>
</gene>
<organism evidence="9">
    <name type="scientific">Oikopleura dioica</name>
    <name type="common">Tunicate</name>
    <dbReference type="NCBI Taxonomy" id="34765"/>
    <lineage>
        <taxon>Eukaryota</taxon>
        <taxon>Metazoa</taxon>
        <taxon>Chordata</taxon>
        <taxon>Tunicata</taxon>
        <taxon>Appendicularia</taxon>
        <taxon>Copelata</taxon>
        <taxon>Oikopleuridae</taxon>
        <taxon>Oikopleura</taxon>
    </lineage>
</organism>
<feature type="domain" description="K Homology" evidence="8">
    <location>
        <begin position="793"/>
        <end position="866"/>
    </location>
</feature>
<evidence type="ECO:0000256" key="3">
    <source>
        <dbReference type="ARBA" id="ARBA00022737"/>
    </source>
</evidence>
<feature type="domain" description="K Homology" evidence="8">
    <location>
        <begin position="432"/>
        <end position="500"/>
    </location>
</feature>
<feature type="domain" description="K Homology" evidence="8">
    <location>
        <begin position="650"/>
        <end position="715"/>
    </location>
</feature>
<dbReference type="FunCoup" id="E4XP36">
    <property type="interactions" value="185"/>
</dbReference>
<dbReference type="OrthoDB" id="10027144at2759"/>
<feature type="region of interest" description="Disordered" evidence="7">
    <location>
        <begin position="1175"/>
        <end position="1237"/>
    </location>
</feature>
<dbReference type="Proteomes" id="UP000001307">
    <property type="component" value="Unassembled WGS sequence"/>
</dbReference>
<dbReference type="PROSITE" id="PS50084">
    <property type="entry name" value="KH_TYPE_1"/>
    <property type="match status" value="13"/>
</dbReference>
<feature type="domain" description="K Homology" evidence="8">
    <location>
        <begin position="141"/>
        <end position="210"/>
    </location>
</feature>
<dbReference type="CDD" id="cd22418">
    <property type="entry name" value="KH-I_Vigilin_rpt15"/>
    <property type="match status" value="1"/>
</dbReference>
<evidence type="ECO:0000259" key="8">
    <source>
        <dbReference type="SMART" id="SM00322"/>
    </source>
</evidence>
<feature type="domain" description="K Homology" evidence="8">
    <location>
        <begin position="504"/>
        <end position="573"/>
    </location>
</feature>
<dbReference type="InterPro" id="IPR004087">
    <property type="entry name" value="KH_dom"/>
</dbReference>
<dbReference type="SUPFAM" id="SSF54791">
    <property type="entry name" value="Eukaryotic type KH-domain (KH-domain type I)"/>
    <property type="match status" value="13"/>
</dbReference>
<keyword evidence="4 5" id="KW-0694">RNA-binding</keyword>
<dbReference type="CDD" id="cd22411">
    <property type="entry name" value="KH-I_Vigilin_rpt8"/>
    <property type="match status" value="1"/>
</dbReference>
<dbReference type="PANTHER" id="PTHR10627:SF31">
    <property type="entry name" value="DODECA-SATELLITE-BINDING PROTEIN 1, ISOFORM A"/>
    <property type="match status" value="1"/>
</dbReference>
<dbReference type="InterPro" id="IPR036612">
    <property type="entry name" value="KH_dom_type_1_sf"/>
</dbReference>
<evidence type="ECO:0000256" key="7">
    <source>
        <dbReference type="SAM" id="MobiDB-lite"/>
    </source>
</evidence>
<dbReference type="Gene3D" id="3.30.1370.10">
    <property type="entry name" value="K Homology domain, type 1"/>
    <property type="match status" value="14"/>
</dbReference>
<dbReference type="CDD" id="cd22413">
    <property type="entry name" value="KH-I_Vigilin_rpt10"/>
    <property type="match status" value="1"/>
</dbReference>
<feature type="compositionally biased region" description="Polar residues" evidence="7">
    <location>
        <begin position="1"/>
        <end position="11"/>
    </location>
</feature>
<proteinExistence type="predicted"/>
<feature type="domain" description="K Homology" evidence="8">
    <location>
        <begin position="1098"/>
        <end position="1166"/>
    </location>
</feature>
<dbReference type="CDD" id="cd02394">
    <property type="entry name" value="KH-I_Vigilin_rpt6"/>
    <property type="match status" value="1"/>
</dbReference>
<keyword evidence="2" id="KW-0963">Cytoplasm</keyword>
<dbReference type="GO" id="GO:0003729">
    <property type="term" value="F:mRNA binding"/>
    <property type="evidence" value="ECO:0007669"/>
    <property type="project" value="TreeGrafter"/>
</dbReference>
<dbReference type="CDD" id="cd22451">
    <property type="entry name" value="KH-I_ScSCP160_rpt6"/>
    <property type="match status" value="1"/>
</dbReference>
<reference evidence="9" key="1">
    <citation type="journal article" date="2010" name="Science">
        <title>Plasticity of animal genome architecture unmasked by rapid evolution of a pelagic tunicate.</title>
        <authorList>
            <person name="Denoeud F."/>
            <person name="Henriet S."/>
            <person name="Mungpakdee S."/>
            <person name="Aury J.M."/>
            <person name="Da Silva C."/>
            <person name="Brinkmann H."/>
            <person name="Mikhaleva J."/>
            <person name="Olsen L.C."/>
            <person name="Jubin C."/>
            <person name="Canestro C."/>
            <person name="Bouquet J.M."/>
            <person name="Danks G."/>
            <person name="Poulain J."/>
            <person name="Campsteijn C."/>
            <person name="Adamski M."/>
            <person name="Cross I."/>
            <person name="Yadetie F."/>
            <person name="Muffato M."/>
            <person name="Louis A."/>
            <person name="Butcher S."/>
            <person name="Tsagkogeorga G."/>
            <person name="Konrad A."/>
            <person name="Singh S."/>
            <person name="Jensen M.F."/>
            <person name="Cong E.H."/>
            <person name="Eikeseth-Otteraa H."/>
            <person name="Noel B."/>
            <person name="Anthouard V."/>
            <person name="Porcel B.M."/>
            <person name="Kachouri-Lafond R."/>
            <person name="Nishino A."/>
            <person name="Ugolini M."/>
            <person name="Chourrout P."/>
            <person name="Nishida H."/>
            <person name="Aasland R."/>
            <person name="Huzurbazar S."/>
            <person name="Westhof E."/>
            <person name="Delsuc F."/>
            <person name="Lehrach H."/>
            <person name="Reinhardt R."/>
            <person name="Weissenbach J."/>
            <person name="Roy S.W."/>
            <person name="Artiguenave F."/>
            <person name="Postlethwait J.H."/>
            <person name="Manak J.R."/>
            <person name="Thompson E.M."/>
            <person name="Jaillon O."/>
            <person name="Du Pasquier L."/>
            <person name="Boudinot P."/>
            <person name="Liberles D.A."/>
            <person name="Volff J.N."/>
            <person name="Philippe H."/>
            <person name="Lenhard B."/>
            <person name="Roest Crollius H."/>
            <person name="Wincker P."/>
            <person name="Chourrout D."/>
        </authorList>
    </citation>
    <scope>NUCLEOTIDE SEQUENCE [LARGE SCALE GENOMIC DNA]</scope>
</reference>
<feature type="domain" description="K Homology" evidence="8">
    <location>
        <begin position="357"/>
        <end position="427"/>
    </location>
</feature>
<feature type="domain" description="K Homology" evidence="8">
    <location>
        <begin position="288"/>
        <end position="356"/>
    </location>
</feature>
<dbReference type="EMBL" id="FN653089">
    <property type="protein sequence ID" value="CBY11624.1"/>
    <property type="molecule type" value="Genomic_DNA"/>
</dbReference>
<evidence type="ECO:0000256" key="2">
    <source>
        <dbReference type="ARBA" id="ARBA00022490"/>
    </source>
</evidence>
<dbReference type="CDD" id="cd22408">
    <property type="entry name" value="KH-I_Vigilin_rpt4"/>
    <property type="match status" value="1"/>
</dbReference>
<dbReference type="InParanoid" id="E4XP36"/>
<feature type="coiled-coil region" evidence="6">
    <location>
        <begin position="627"/>
        <end position="661"/>
    </location>
</feature>
<dbReference type="Pfam" id="PF00013">
    <property type="entry name" value="KH_1"/>
    <property type="match status" value="12"/>
</dbReference>
<sequence length="1237" mass="136013">MSNEIQNQSDAVEQPVAPKQEAPKVIPTYEDAFPQLGGGSAPAPGGAWINKANVKPIKSSTTSLRFDIPSEERRFRPGANAEFGKGTAADQGRNEVIKVMKATKTDIEYSQQRDGSLTVLITGKAPAIKEAKKMLLANMTQQGSIDVLIPKEHHRFILGKGAETLKKIEAETGTRIQVPKADEAEGAPIRITGAKDAMKACKAKIERISAEQVARYRATFECPIEYQPFIRGGNDSNLNSLKTRHGIVAIDVPPPSLGKTEIVVRGQQKGVVAAVAELKAMVQLKSSKCTTLTIKVEKKQHRFVIGQRGKSIQDVLEQHDVIVEVPAQDSNSEEVVLRGEPQALGNAITAVYGLASSKQDAFVNAPEWTHRLLIGQKGASIKEVTDNFGFEKVQVDFKNEDGKCGIALEGSPSELEAVKNELLRRINEIQATTAHEELVVNSKFHPHLIGKGGSNISKLKEEHKVIIKIPQDNDKNTNIWIEGPPAGVKAAKAALSLLANKIADEATGKITLKRRFHRQIIGQGGENIKKLRDQFPNVNISIPDENSKSDEISIRGPSKELAAAKEVLSKMAKDIEERGFRLEVPILKRFHRNIIGKNGSNITRIREATNCQIELPKEDTDSEIITIIGRKADCEKAQKEIRKIEKELGEIEETTVKIESKLHQALIGAGGKQVKKLQGDDCVIHFPSDGSDQVTIRGKPEAVKAAKKALEEEAGQVRLQSFTAKIDADPSLHRFLIGKNGSNIKDIRDTTGCRIAVPGANEDKQDQITILGTKEGVAKAKEILEKRIKELESIEEHTVDVPEKFHKNFTARRAELINKISEDCGGVQISFPRKREESEEVDTVVSVKGPGNCVKAAIAQITEAVADFEAQVTIQFDVEKVFHRTIIGQGGKQVQQIQSDFNVNIKFPGRDEAEESNTITVSGREEKVEAAKAAIIALIPVTVEYDLLADYHRDLIGQGGSGLKAIQEDFPSIRINVPKRADREELKDSITLVGKQEVIDSVIELLDEKKKGWEANAEDRALRNYSEIIEVHQMFHPKIIGVKGAVINKLQSEINARITMPSDKNKDLATDEIRITGYESEVAKMKEAVMDIVKGLESHVQQDVLISQACHKRIIGARGSGVRRIMGDFDVEIKFGRSQAQPDKVTIIGAASKVEECIDHLLNLEEEILQEIAERSEESRQRPQRVDPFEVKNSKKKGGNAGFKVANAPWDSGSSSDFPTLGNNAGATPNVNWRPKH</sequence>
<feature type="region of interest" description="Disordered" evidence="7">
    <location>
        <begin position="1"/>
        <end position="41"/>
    </location>
</feature>
<evidence type="ECO:0000256" key="6">
    <source>
        <dbReference type="SAM" id="Coils"/>
    </source>
</evidence>
<feature type="compositionally biased region" description="Polar residues" evidence="7">
    <location>
        <begin position="1212"/>
        <end position="1231"/>
    </location>
</feature>
<comment type="subcellular location">
    <subcellularLocation>
        <location evidence="1">Cytoplasm</location>
    </subcellularLocation>
</comment>
<accession>E4XP36</accession>
<evidence type="ECO:0000256" key="5">
    <source>
        <dbReference type="PROSITE-ProRule" id="PRU00117"/>
    </source>
</evidence>